<keyword evidence="4" id="KW-0521">NADP</keyword>
<dbReference type="InterPro" id="IPR001155">
    <property type="entry name" value="OxRdtase_FMN_N"/>
</dbReference>
<dbReference type="Gene3D" id="3.20.20.70">
    <property type="entry name" value="Aldolase class I"/>
    <property type="match status" value="1"/>
</dbReference>
<evidence type="ECO:0000313" key="9">
    <source>
        <dbReference type="Proteomes" id="UP000183947"/>
    </source>
</evidence>
<dbReference type="CDD" id="cd02932">
    <property type="entry name" value="OYE_YqiM_FMN"/>
    <property type="match status" value="1"/>
</dbReference>
<evidence type="ECO:0000313" key="8">
    <source>
        <dbReference type="EMBL" id="SHL65617.1"/>
    </source>
</evidence>
<keyword evidence="5" id="KW-0560">Oxidoreductase</keyword>
<dbReference type="EMBL" id="FRAS01000018">
    <property type="protein sequence ID" value="SHL65617.1"/>
    <property type="molecule type" value="Genomic_DNA"/>
</dbReference>
<keyword evidence="9" id="KW-1185">Reference proteome</keyword>
<dbReference type="GO" id="GO:0010181">
    <property type="term" value="F:FMN binding"/>
    <property type="evidence" value="ECO:0007669"/>
    <property type="project" value="InterPro"/>
</dbReference>
<dbReference type="PANTHER" id="PTHR43303:SF4">
    <property type="entry name" value="NADPH DEHYDROGENASE C23G7.10C-RELATED"/>
    <property type="match status" value="1"/>
</dbReference>
<evidence type="ECO:0000259" key="7">
    <source>
        <dbReference type="Pfam" id="PF00724"/>
    </source>
</evidence>
<name>A0A1M7CEM6_9BACT</name>
<dbReference type="PANTHER" id="PTHR43303">
    <property type="entry name" value="NADPH DEHYDROGENASE C23G7.10C-RELATED"/>
    <property type="match status" value="1"/>
</dbReference>
<feature type="region of interest" description="Disordered" evidence="6">
    <location>
        <begin position="1"/>
        <end position="45"/>
    </location>
</feature>
<feature type="domain" description="NADH:flavin oxidoreductase/NADH oxidase N-terminal" evidence="7">
    <location>
        <begin position="62"/>
        <end position="398"/>
    </location>
</feature>
<dbReference type="Pfam" id="PF00724">
    <property type="entry name" value="Oxidored_FMN"/>
    <property type="match status" value="1"/>
</dbReference>
<evidence type="ECO:0000256" key="6">
    <source>
        <dbReference type="SAM" id="MobiDB-lite"/>
    </source>
</evidence>
<dbReference type="GO" id="GO:0003959">
    <property type="term" value="F:NADPH dehydrogenase activity"/>
    <property type="evidence" value="ECO:0007669"/>
    <property type="project" value="InterPro"/>
</dbReference>
<evidence type="ECO:0000256" key="2">
    <source>
        <dbReference type="ARBA" id="ARBA00022630"/>
    </source>
</evidence>
<evidence type="ECO:0000256" key="3">
    <source>
        <dbReference type="ARBA" id="ARBA00022643"/>
    </source>
</evidence>
<evidence type="ECO:0000256" key="1">
    <source>
        <dbReference type="ARBA" id="ARBA00001917"/>
    </source>
</evidence>
<accession>A0A1M7CEM6</accession>
<feature type="compositionally biased region" description="Low complexity" evidence="6">
    <location>
        <begin position="25"/>
        <end position="40"/>
    </location>
</feature>
<evidence type="ECO:0000256" key="4">
    <source>
        <dbReference type="ARBA" id="ARBA00022857"/>
    </source>
</evidence>
<protein>
    <submittedName>
        <fullName evidence="8">2,4-dienoyl-CoA reductase</fullName>
    </submittedName>
</protein>
<proteinExistence type="predicted"/>
<comment type="cofactor">
    <cofactor evidence="1">
        <name>FMN</name>
        <dbReference type="ChEBI" id="CHEBI:58210"/>
    </cofactor>
</comment>
<evidence type="ECO:0000256" key="5">
    <source>
        <dbReference type="ARBA" id="ARBA00023002"/>
    </source>
</evidence>
<reference evidence="9" key="1">
    <citation type="submission" date="2016-11" db="EMBL/GenBank/DDBJ databases">
        <authorList>
            <person name="Varghese N."/>
            <person name="Submissions S."/>
        </authorList>
    </citation>
    <scope>NUCLEOTIDE SEQUENCE [LARGE SCALE GENOMIC DNA]</scope>
    <source>
        <strain evidence="9">DSM 18569</strain>
    </source>
</reference>
<dbReference type="STRING" id="1121959.SAMN02746009_03140"/>
<keyword evidence="2" id="KW-0285">Flavoprotein</keyword>
<dbReference type="GO" id="GO:0050661">
    <property type="term" value="F:NADP binding"/>
    <property type="evidence" value="ECO:0007669"/>
    <property type="project" value="InterPro"/>
</dbReference>
<dbReference type="SUPFAM" id="SSF51395">
    <property type="entry name" value="FMN-linked oxidoreductases"/>
    <property type="match status" value="1"/>
</dbReference>
<dbReference type="InterPro" id="IPR013785">
    <property type="entry name" value="Aldolase_TIM"/>
</dbReference>
<dbReference type="Proteomes" id="UP000183947">
    <property type="component" value="Unassembled WGS sequence"/>
</dbReference>
<sequence>METVTLDTRPVKMRLNPKKPRTKPRPASNRRSGRRSGAGPKTQTLSRELFASVSNNHFVMSSLFSPLTLRGITLRNRIAISPMCMYTAQDGFANDWHLVHLGSRAVGGAGLIIQEATAVAPEGRITPDDLGIWKDEHVPFLRRITDFIRAQGAVAGIQLAHAGRKASHSSPWKGGAVVPAEAGGWTTVAPSAEPFTPEEPTPHALSLAEIRQVVADFQAATVRALAAGYEVIELHAAHGYLLHEFFSPLSNHRTDAYGGSFDNRIRLLLEVVEATRAVLPEHLPLLVRVSATDWTEGGWTSEDTVALAAILQQKGVDLLDCSTGGNVAVAPIPVGPGYQVEFAERVRRETGLPTGAVGLITEARQAEQIVASGQADLVLLARESLRDPYFPLHAAHELGAAITWPDQYLRARPR</sequence>
<feature type="compositionally biased region" description="Basic residues" evidence="6">
    <location>
        <begin position="11"/>
        <end position="24"/>
    </location>
</feature>
<gene>
    <name evidence="8" type="ORF">SAMN02746009_03140</name>
</gene>
<organism evidence="8 9">
    <name type="scientific">Hymenobacter psychrotolerans DSM 18569</name>
    <dbReference type="NCBI Taxonomy" id="1121959"/>
    <lineage>
        <taxon>Bacteria</taxon>
        <taxon>Pseudomonadati</taxon>
        <taxon>Bacteroidota</taxon>
        <taxon>Cytophagia</taxon>
        <taxon>Cytophagales</taxon>
        <taxon>Hymenobacteraceae</taxon>
        <taxon>Hymenobacter</taxon>
    </lineage>
</organism>
<dbReference type="InterPro" id="IPR044152">
    <property type="entry name" value="YqjM-like"/>
</dbReference>
<dbReference type="AlphaFoldDB" id="A0A1M7CEM6"/>
<keyword evidence="3" id="KW-0288">FMN</keyword>